<dbReference type="PANTHER" id="PTHR30474">
    <property type="entry name" value="CELL CYCLE PROTEIN"/>
    <property type="match status" value="1"/>
</dbReference>
<reference evidence="7" key="2">
    <citation type="submission" date="2010-03" db="EMBL/GenBank/DDBJ databases">
        <authorList>
            <person name="Pajon A."/>
        </authorList>
    </citation>
    <scope>NUCLEOTIDE SEQUENCE</scope>
    <source>
        <strain evidence="7">Type strain: 18P13</strain>
    </source>
</reference>
<feature type="transmembrane region" description="Helical" evidence="6">
    <location>
        <begin position="68"/>
        <end position="87"/>
    </location>
</feature>
<feature type="transmembrane region" description="Helical" evidence="6">
    <location>
        <begin position="348"/>
        <end position="370"/>
    </location>
</feature>
<dbReference type="GO" id="GO:0008360">
    <property type="term" value="P:regulation of cell shape"/>
    <property type="evidence" value="ECO:0007669"/>
    <property type="project" value="UniProtKB-KW"/>
</dbReference>
<dbReference type="GeneID" id="83155961"/>
<feature type="transmembrane region" description="Helical" evidence="6">
    <location>
        <begin position="7"/>
        <end position="28"/>
    </location>
</feature>
<feature type="transmembrane region" description="Helical" evidence="6">
    <location>
        <begin position="93"/>
        <end position="111"/>
    </location>
</feature>
<evidence type="ECO:0000256" key="2">
    <source>
        <dbReference type="ARBA" id="ARBA00022692"/>
    </source>
</evidence>
<feature type="transmembrane region" description="Helical" evidence="6">
    <location>
        <begin position="188"/>
        <end position="205"/>
    </location>
</feature>
<feature type="transmembrane region" description="Helical" evidence="6">
    <location>
        <begin position="238"/>
        <end position="261"/>
    </location>
</feature>
<evidence type="ECO:0000313" key="8">
    <source>
        <dbReference type="Proteomes" id="UP000007054"/>
    </source>
</evidence>
<dbReference type="GO" id="GO:0032153">
    <property type="term" value="C:cell division site"/>
    <property type="evidence" value="ECO:0007669"/>
    <property type="project" value="TreeGrafter"/>
</dbReference>
<dbReference type="PANTHER" id="PTHR30474:SF1">
    <property type="entry name" value="PEPTIDOGLYCAN GLYCOSYLTRANSFERASE MRDB"/>
    <property type="match status" value="1"/>
</dbReference>
<dbReference type="EMBL" id="FP929052">
    <property type="protein sequence ID" value="CBL17361.1"/>
    <property type="molecule type" value="Genomic_DNA"/>
</dbReference>
<dbReference type="GO" id="GO:0051301">
    <property type="term" value="P:cell division"/>
    <property type="evidence" value="ECO:0007669"/>
    <property type="project" value="UniProtKB-KW"/>
</dbReference>
<evidence type="ECO:0000256" key="4">
    <source>
        <dbReference type="ARBA" id="ARBA00022989"/>
    </source>
</evidence>
<organism evidence="7 8">
    <name type="scientific">Ruminococcus champanellensis (strain DSM 18848 / JCM 17042 / KCTC 15320 / 18P13)</name>
    <dbReference type="NCBI Taxonomy" id="213810"/>
    <lineage>
        <taxon>Bacteria</taxon>
        <taxon>Bacillati</taxon>
        <taxon>Bacillota</taxon>
        <taxon>Clostridia</taxon>
        <taxon>Eubacteriales</taxon>
        <taxon>Oscillospiraceae</taxon>
        <taxon>Ruminococcus</taxon>
    </lineage>
</organism>
<keyword evidence="7" id="KW-0132">Cell division</keyword>
<dbReference type="Proteomes" id="UP000007054">
    <property type="component" value="Chromosome"/>
</dbReference>
<dbReference type="PATRIC" id="fig|213810.4.peg.1125"/>
<keyword evidence="8" id="KW-1185">Reference proteome</keyword>
<sequence>MYKNGISYFGLILLILLSHMSLLAIILFRGNYEAVTDVGLLAAIVLGTDLIYFCVLRLMRQATYTADFALVLLLNMSVIFQSCFGGVGFAFKHYLMAVGAFVFCQIAYLLTRDAVVTERRKPIYYVLFGVLMLSILLFTGSRGIWIDLGFITLQPSEFLKPVFVLLCATSISAQQNKKKTLGFMIVRDNWYVYGCTVLIVLLQWWCRDLGSLPTFLAVAGCGMICRICYPRAKLSKKLIAGLCAGGAVLAAVAVKIAPAYVLERLHADIWKDPSGSGYQQCKALIAIAEGGWFGKGPGQGTLHKVAASNTDIVFSTICEEWGLLMALLSIFTILLILCTCLTNTPRSYYHACIVNGVVAVFVVQMTLNIFGSCNLIPFTGVTIPFISQGGSSMLTSGFLVGLLKATQSPLFHSEVKVPKKKKPALKKKRKATA</sequence>
<feature type="transmembrane region" description="Helical" evidence="6">
    <location>
        <begin position="321"/>
        <end position="341"/>
    </location>
</feature>
<accession>D4LCL6</accession>
<dbReference type="KEGG" id="rch:RUM_12280"/>
<dbReference type="GO" id="GO:0005886">
    <property type="term" value="C:plasma membrane"/>
    <property type="evidence" value="ECO:0007669"/>
    <property type="project" value="TreeGrafter"/>
</dbReference>
<evidence type="ECO:0000256" key="6">
    <source>
        <dbReference type="SAM" id="Phobius"/>
    </source>
</evidence>
<protein>
    <submittedName>
        <fullName evidence="7">Bacterial cell division membrane protein</fullName>
    </submittedName>
</protein>
<dbReference type="GO" id="GO:0015648">
    <property type="term" value="F:lipid-linked peptidoglycan transporter activity"/>
    <property type="evidence" value="ECO:0007669"/>
    <property type="project" value="TreeGrafter"/>
</dbReference>
<feature type="transmembrane region" description="Helical" evidence="6">
    <location>
        <begin position="123"/>
        <end position="146"/>
    </location>
</feature>
<dbReference type="InterPro" id="IPR001182">
    <property type="entry name" value="FtsW/RodA"/>
</dbReference>
<dbReference type="Pfam" id="PF01098">
    <property type="entry name" value="FTSW_RODA_SPOVE"/>
    <property type="match status" value="1"/>
</dbReference>
<gene>
    <name evidence="7" type="ordered locus">RUM_12280</name>
</gene>
<dbReference type="HOGENOM" id="CLU_632955_0_0_9"/>
<evidence type="ECO:0000313" key="7">
    <source>
        <dbReference type="EMBL" id="CBL17361.1"/>
    </source>
</evidence>
<feature type="transmembrane region" description="Helical" evidence="6">
    <location>
        <begin position="382"/>
        <end position="403"/>
    </location>
</feature>
<proteinExistence type="predicted"/>
<feature type="transmembrane region" description="Helical" evidence="6">
    <location>
        <begin position="158"/>
        <end position="176"/>
    </location>
</feature>
<comment type="subcellular location">
    <subcellularLocation>
        <location evidence="1">Membrane</location>
        <topology evidence="1">Multi-pass membrane protein</topology>
    </subcellularLocation>
</comment>
<evidence type="ECO:0000256" key="5">
    <source>
        <dbReference type="ARBA" id="ARBA00023136"/>
    </source>
</evidence>
<dbReference type="BioCyc" id="RCHA213810:RUM_RS05905-MONOMER"/>
<keyword evidence="7" id="KW-0131">Cell cycle</keyword>
<reference evidence="7" key="1">
    <citation type="submission" date="2010-03" db="EMBL/GenBank/DDBJ databases">
        <title>The genome sequence of Ruminococcus sp. 18P13.</title>
        <authorList>
            <consortium name="metaHIT consortium -- http://www.metahit.eu/"/>
            <person name="Pajon A."/>
            <person name="Turner K."/>
            <person name="Parkhill J."/>
            <person name="Bernalier A."/>
        </authorList>
    </citation>
    <scope>NUCLEOTIDE SEQUENCE [LARGE SCALE GENOMIC DNA]</scope>
    <source>
        <strain evidence="7">Type strain: 18P13</strain>
    </source>
</reference>
<dbReference type="STRING" id="213810.RUM_12280"/>
<keyword evidence="5 6" id="KW-0472">Membrane</keyword>
<feature type="transmembrane region" description="Helical" evidence="6">
    <location>
        <begin position="34"/>
        <end position="56"/>
    </location>
</feature>
<evidence type="ECO:0000256" key="1">
    <source>
        <dbReference type="ARBA" id="ARBA00004141"/>
    </source>
</evidence>
<dbReference type="AlphaFoldDB" id="D4LCL6"/>
<keyword evidence="2 6" id="KW-0812">Transmembrane</keyword>
<evidence type="ECO:0000256" key="3">
    <source>
        <dbReference type="ARBA" id="ARBA00022960"/>
    </source>
</evidence>
<keyword evidence="4 6" id="KW-1133">Transmembrane helix</keyword>
<keyword evidence="3" id="KW-0133">Cell shape</keyword>
<dbReference type="RefSeq" id="WP_015558268.1">
    <property type="nucleotide sequence ID" value="NC_021039.1"/>
</dbReference>
<feature type="transmembrane region" description="Helical" evidence="6">
    <location>
        <begin position="211"/>
        <end position="229"/>
    </location>
</feature>
<name>D4LCL6_RUMC1</name>